<dbReference type="Proteomes" id="UP000724672">
    <property type="component" value="Unassembled WGS sequence"/>
</dbReference>
<proteinExistence type="predicted"/>
<gene>
    <name evidence="2" type="ORF">GOQ27_10345</name>
</gene>
<feature type="coiled-coil region" evidence="1">
    <location>
        <begin position="227"/>
        <end position="261"/>
    </location>
</feature>
<evidence type="ECO:0000313" key="2">
    <source>
        <dbReference type="EMBL" id="MBS4538866.1"/>
    </source>
</evidence>
<evidence type="ECO:0000256" key="1">
    <source>
        <dbReference type="SAM" id="Coils"/>
    </source>
</evidence>
<dbReference type="InterPro" id="IPR009343">
    <property type="entry name" value="DUF1002"/>
</dbReference>
<protein>
    <submittedName>
        <fullName evidence="2">DUF1002 domain-containing protein</fullName>
    </submittedName>
</protein>
<organism evidence="2 3">
    <name type="scientific">Anaeromonas frigoriresistens</name>
    <dbReference type="NCBI Taxonomy" id="2683708"/>
    <lineage>
        <taxon>Bacteria</taxon>
        <taxon>Bacillati</taxon>
        <taxon>Bacillota</taxon>
        <taxon>Tissierellia</taxon>
        <taxon>Tissierellales</taxon>
        <taxon>Thermohalobacteraceae</taxon>
        <taxon>Anaeromonas</taxon>
    </lineage>
</organism>
<dbReference type="Pfam" id="PF06207">
    <property type="entry name" value="DUF1002"/>
    <property type="match status" value="1"/>
</dbReference>
<comment type="caution">
    <text evidence="2">The sequence shown here is derived from an EMBL/GenBank/DDBJ whole genome shotgun (WGS) entry which is preliminary data.</text>
</comment>
<dbReference type="EMBL" id="WSFT01000039">
    <property type="protein sequence ID" value="MBS4538866.1"/>
    <property type="molecule type" value="Genomic_DNA"/>
</dbReference>
<dbReference type="AlphaFoldDB" id="A0A942Z6V2"/>
<keyword evidence="1" id="KW-0175">Coiled coil</keyword>
<evidence type="ECO:0000313" key="3">
    <source>
        <dbReference type="Proteomes" id="UP000724672"/>
    </source>
</evidence>
<name>A0A942Z6V2_9FIRM</name>
<accession>A0A942Z6V2</accession>
<sequence length="285" mass="31630">MSKKIISIVIIVTFLVSGVAFGDAVAGEEVVSLGQDLTEAQKTEMKNYFGVTEDVRIIEVTNEEERKYFGEHIDLKIIGTRALSSVYVQKLEEGEGIEVESNNITWVTDDMYENALVTVGVKDAKVRVNSPMKVTGTAALTGIIKAFEDMSGEDISETAKEVASEELAKTSELGKEIGKEEATNLINEIKIYIINNNITNINEIKEVVEDKSKELNINLTQDQIDEISKLMKNIAGLDLNLDEIKTQLKGLGDRINKIIDENPEAQSFFAKILNAIKDFFNSLFN</sequence>
<keyword evidence="3" id="KW-1185">Reference proteome</keyword>
<reference evidence="2" key="1">
    <citation type="submission" date="2019-12" db="EMBL/GenBank/DDBJ databases">
        <title>Clostridiaceae gen. nov. sp. nov., isolated from sediment in Xinjiang, China.</title>
        <authorList>
            <person name="Zhang R."/>
        </authorList>
    </citation>
    <scope>NUCLEOTIDE SEQUENCE</scope>
    <source>
        <strain evidence="2">D2Q-11</strain>
    </source>
</reference>
<dbReference type="RefSeq" id="WP_203366793.1">
    <property type="nucleotide sequence ID" value="NZ_WSFT01000039.1"/>
</dbReference>